<reference evidence="1" key="1">
    <citation type="submission" date="2022-06" db="EMBL/GenBank/DDBJ databases">
        <title>Novel species in genus nocardia.</title>
        <authorList>
            <person name="Li F."/>
        </authorList>
    </citation>
    <scope>NUCLEOTIDE SEQUENCE</scope>
    <source>
        <strain evidence="1">CDC141</strain>
    </source>
</reference>
<name>A0A9X2IWI3_9NOCA</name>
<keyword evidence="2" id="KW-1185">Reference proteome</keyword>
<proteinExistence type="predicted"/>
<dbReference type="RefSeq" id="WP_251910654.1">
    <property type="nucleotide sequence ID" value="NZ_JAMRXG010000003.1"/>
</dbReference>
<evidence type="ECO:0000313" key="1">
    <source>
        <dbReference type="EMBL" id="MCM6773589.1"/>
    </source>
</evidence>
<sequence length="460" mass="50220">MSTPLYVSLTDKAFLRLHHGYGAPVISQALLVLDEPLPEQEVRNSYELLRAGPLARRVRHPAVPLARARWVPTDTAYPLDIQHAAVDEADIVAWGNDQAQFRLDPEAGYGWRLSVAPTRTGGMVISFIASHAVVDGHSGLLAAAVLIHPELATKNDLDGEVRLREDLVDGMRRGVTVARQAWSEARRAVRDPRHRAALRAALRRPASLPERGGAGWEERSAVLTFDAAQWNSVAARYGGTSNTLYLALAAEMLRHCSLVDVDTPLVLMTAVRMLREQHQLDSNSFSRVPIPVQREWLDNRDLTALRRASKAAFGATAPVGSGATSRPRRMPPDLIDVLPDGVVHRLAEPTPLTVGMCSNMGVLDPFLASGVGTRTSMFAVRAVFQGLDVEQAARQPIALATWLSEYRGKVQWVLEGLKPEMARSDRALSLLAGRIADSWGLTPVDIHTSGGMAAIERRVS</sequence>
<dbReference type="AlphaFoldDB" id="A0A9X2IWI3"/>
<evidence type="ECO:0000313" key="2">
    <source>
        <dbReference type="Proteomes" id="UP001139157"/>
    </source>
</evidence>
<accession>A0A9X2IWI3</accession>
<dbReference type="Proteomes" id="UP001139157">
    <property type="component" value="Unassembled WGS sequence"/>
</dbReference>
<protein>
    <submittedName>
        <fullName evidence="1">Uncharacterized protein</fullName>
    </submittedName>
</protein>
<dbReference type="SUPFAM" id="SSF52777">
    <property type="entry name" value="CoA-dependent acyltransferases"/>
    <property type="match status" value="1"/>
</dbReference>
<dbReference type="EMBL" id="JAMRXG010000003">
    <property type="protein sequence ID" value="MCM6773589.1"/>
    <property type="molecule type" value="Genomic_DNA"/>
</dbReference>
<organism evidence="1 2">
    <name type="scientific">Nocardia pulmonis</name>
    <dbReference type="NCBI Taxonomy" id="2951408"/>
    <lineage>
        <taxon>Bacteria</taxon>
        <taxon>Bacillati</taxon>
        <taxon>Actinomycetota</taxon>
        <taxon>Actinomycetes</taxon>
        <taxon>Mycobacteriales</taxon>
        <taxon>Nocardiaceae</taxon>
        <taxon>Nocardia</taxon>
    </lineage>
</organism>
<gene>
    <name evidence="1" type="ORF">NDR86_08910</name>
</gene>
<comment type="caution">
    <text evidence="1">The sequence shown here is derived from an EMBL/GenBank/DDBJ whole genome shotgun (WGS) entry which is preliminary data.</text>
</comment>